<protein>
    <submittedName>
        <fullName evidence="9">Chitobiase/beta-hexosaminidase C-terminal domain-containing protein</fullName>
    </submittedName>
</protein>
<keyword evidence="4" id="KW-0326">Glycosidase</keyword>
<keyword evidence="3" id="KW-0378">Hydrolase</keyword>
<dbReference type="Pfam" id="PF17801">
    <property type="entry name" value="Melibiase_C"/>
    <property type="match status" value="1"/>
</dbReference>
<dbReference type="SUPFAM" id="SSF51445">
    <property type="entry name" value="(Trans)glycosidases"/>
    <property type="match status" value="1"/>
</dbReference>
<evidence type="ECO:0000259" key="6">
    <source>
        <dbReference type="Pfam" id="PF13290"/>
    </source>
</evidence>
<dbReference type="InterPro" id="IPR013780">
    <property type="entry name" value="Glyco_hydro_b"/>
</dbReference>
<dbReference type="InterPro" id="IPR013785">
    <property type="entry name" value="Aldolase_TIM"/>
</dbReference>
<sequence>MKTLKGYCKLGLFSVLSFILMLLANNIFPDSKVHASDIEYAKRGTGTMGWHATQYGGSFTEERMKANVDWMAENFKDFGYEYIGIDGWINDATNHNENGYIVSYKKWKNDYAYWADYVHSKGLKLGVYYNPSWVLKSIANDESIKVVGTDYTIKSLVHPDDPSKSFQDWYMIDPNKPGAEEYVKGMVEFYKSIGADLLKVDFIRLFDDAYGAEATETFYRWMREAAGDDIILYYANQKNRNHAEAENKYADLIRASEDFRQDIWYHTSVRNRGQVRDNSWPPAYNLFDGLVWLSDISGTGKVALDGDYSVLSTSASDAEKKSRISLLAMAGSSINIGDNYQNIGLNDVYYKNWEIVDMNKQGFIGKPLVRDVKDPLSQIWKGQLPDGTWIVGLFNREETPQERAIDFSNDLGLSGEYLVSDMWSHSIIGTKSSYSEMIEPHGVRLLKISKLSMEPYGGFLTGPQTVKLQSIDPEAKIHYTMDGTEPDANSPQYTGQILIDKPTTLRAKIFQSDGQSYEASAMFVENKPHPLAEIVAGITSVPKQEKDAVSLTMPAVPDGFAIAIKSSDRPDVIQRSGAIHPPIVDTTVNLVFEIRRLSDGLSADTNRIAVDIPAGSPGNVRNTYDATLAKLNGSARLVSCARCSGGQKIGNIGNTPNNYAFFDVTVPAEGAYKLQLEYLTGNERSFFVGVNGEEGSPITLNGPDFNTPLMADMTVILQEGSNVIKIYNNTAYGPDLASISLHFIHPSSIAADIISVPTIEKGTTSLTMPAVPLGFTVAIKSSDHPDIIKTDGTINHPKKDTIVNLILEVTRTYDGEKADTEAISVLVPAGDITIQSMRDTLETYIQSGDLKGPLIKQLQNRLNQAEEYLDKGNQEQAAKKMEDFLKHLDNEPMQHFVSEEAKATLKSDAETLIALWLNL</sequence>
<evidence type="ECO:0000256" key="1">
    <source>
        <dbReference type="ARBA" id="ARBA00009743"/>
    </source>
</evidence>
<evidence type="ECO:0000313" key="10">
    <source>
        <dbReference type="Proteomes" id="UP000681414"/>
    </source>
</evidence>
<evidence type="ECO:0000256" key="2">
    <source>
        <dbReference type="ARBA" id="ARBA00022729"/>
    </source>
</evidence>
<dbReference type="Gene3D" id="3.20.20.70">
    <property type="entry name" value="Aldolase class I"/>
    <property type="match status" value="1"/>
</dbReference>
<dbReference type="Gene3D" id="2.60.120.260">
    <property type="entry name" value="Galactose-binding domain-like"/>
    <property type="match status" value="1"/>
</dbReference>
<dbReference type="SUPFAM" id="SSF49785">
    <property type="entry name" value="Galactose-binding domain-like"/>
    <property type="match status" value="1"/>
</dbReference>
<dbReference type="InterPro" id="IPR054470">
    <property type="entry name" value="FIMAH_dom"/>
</dbReference>
<dbReference type="SUPFAM" id="SSF51011">
    <property type="entry name" value="Glycosyl hydrolase domain"/>
    <property type="match status" value="1"/>
</dbReference>
<dbReference type="InterPro" id="IPR002241">
    <property type="entry name" value="Glyco_hydro_27"/>
</dbReference>
<evidence type="ECO:0000313" key="9">
    <source>
        <dbReference type="EMBL" id="MBS4196897.1"/>
    </source>
</evidence>
<dbReference type="Pfam" id="PF16499">
    <property type="entry name" value="Melibiase_2"/>
    <property type="match status" value="1"/>
</dbReference>
<dbReference type="Pfam" id="PF13290">
    <property type="entry name" value="CHB_HEX_C_1"/>
    <property type="match status" value="1"/>
</dbReference>
<evidence type="ECO:0000256" key="3">
    <source>
        <dbReference type="ARBA" id="ARBA00022801"/>
    </source>
</evidence>
<name>A0A942TIW0_9BACI</name>
<dbReference type="InterPro" id="IPR008979">
    <property type="entry name" value="Galactose-bd-like_sf"/>
</dbReference>
<dbReference type="PANTHER" id="PTHR11452:SF42">
    <property type="entry name" value="ALPHA-GALACTOSIDASE"/>
    <property type="match status" value="1"/>
</dbReference>
<feature type="domain" description="GH29D-like beta-sandwich" evidence="6">
    <location>
        <begin position="455"/>
        <end position="518"/>
    </location>
</feature>
<reference evidence="9 10" key="1">
    <citation type="submission" date="2021-05" db="EMBL/GenBank/DDBJ databases">
        <title>Novel Bacillus species.</title>
        <authorList>
            <person name="Liu G."/>
        </authorList>
    </citation>
    <scope>NUCLEOTIDE SEQUENCE [LARGE SCALE GENOMIC DNA]</scope>
    <source>
        <strain evidence="10">FJAT-49780</strain>
    </source>
</reference>
<feature type="domain" description="FIMAH" evidence="8">
    <location>
        <begin position="835"/>
        <end position="914"/>
    </location>
</feature>
<dbReference type="EMBL" id="JAGYPG010000003">
    <property type="protein sequence ID" value="MBS4196897.1"/>
    <property type="molecule type" value="Genomic_DNA"/>
</dbReference>
<feature type="domain" description="Alpha galactosidase C-terminal" evidence="7">
    <location>
        <begin position="377"/>
        <end position="448"/>
    </location>
</feature>
<dbReference type="GO" id="GO:0005975">
    <property type="term" value="P:carbohydrate metabolic process"/>
    <property type="evidence" value="ECO:0007669"/>
    <property type="project" value="InterPro"/>
</dbReference>
<organism evidence="9 10">
    <name type="scientific">Lederbergia citri</name>
    <dbReference type="NCBI Taxonomy" id="2833580"/>
    <lineage>
        <taxon>Bacteria</taxon>
        <taxon>Bacillati</taxon>
        <taxon>Bacillota</taxon>
        <taxon>Bacilli</taxon>
        <taxon>Bacillales</taxon>
        <taxon>Bacillaceae</taxon>
        <taxon>Lederbergia</taxon>
    </lineage>
</organism>
<comment type="caution">
    <text evidence="9">The sequence shown here is derived from an EMBL/GenBank/DDBJ whole genome shotgun (WGS) entry which is preliminary data.</text>
</comment>
<evidence type="ECO:0000256" key="4">
    <source>
        <dbReference type="ARBA" id="ARBA00023295"/>
    </source>
</evidence>
<dbReference type="Pfam" id="PF22888">
    <property type="entry name" value="FIMAH"/>
    <property type="match status" value="1"/>
</dbReference>
<evidence type="ECO:0000259" key="7">
    <source>
        <dbReference type="Pfam" id="PF17801"/>
    </source>
</evidence>
<dbReference type="Proteomes" id="UP000681414">
    <property type="component" value="Unassembled WGS sequence"/>
</dbReference>
<evidence type="ECO:0000259" key="8">
    <source>
        <dbReference type="Pfam" id="PF22888"/>
    </source>
</evidence>
<keyword evidence="10" id="KW-1185">Reference proteome</keyword>
<dbReference type="CDD" id="cd04081">
    <property type="entry name" value="CBM35_galactosidase-like"/>
    <property type="match status" value="1"/>
</dbReference>
<dbReference type="InterPro" id="IPR041233">
    <property type="entry name" value="Melibiase_C"/>
</dbReference>
<dbReference type="AlphaFoldDB" id="A0A942TIW0"/>
<evidence type="ECO:0000256" key="5">
    <source>
        <dbReference type="SAM" id="Coils"/>
    </source>
</evidence>
<dbReference type="InterPro" id="IPR017853">
    <property type="entry name" value="GH"/>
</dbReference>
<dbReference type="Gene3D" id="2.60.40.1180">
    <property type="entry name" value="Golgi alpha-mannosidase II"/>
    <property type="match status" value="1"/>
</dbReference>
<dbReference type="GO" id="GO:0004553">
    <property type="term" value="F:hydrolase activity, hydrolyzing O-glycosyl compounds"/>
    <property type="evidence" value="ECO:0007669"/>
    <property type="project" value="InterPro"/>
</dbReference>
<dbReference type="RefSeq" id="WP_213126104.1">
    <property type="nucleotide sequence ID" value="NZ_JAGYPG010000003.1"/>
</dbReference>
<proteinExistence type="inferred from homology"/>
<dbReference type="PANTHER" id="PTHR11452">
    <property type="entry name" value="ALPHA-GALACTOSIDASE/ALPHA-N-ACETYLGALACTOSAMINIDASE"/>
    <property type="match status" value="1"/>
</dbReference>
<comment type="similarity">
    <text evidence="1">Belongs to the glycosyl hydrolase 27 family.</text>
</comment>
<keyword evidence="2" id="KW-0732">Signal</keyword>
<accession>A0A942TIW0</accession>
<gene>
    <name evidence="9" type="ORF">KHA97_17755</name>
</gene>
<feature type="coiled-coil region" evidence="5">
    <location>
        <begin position="235"/>
        <end position="262"/>
    </location>
</feature>
<keyword evidence="5" id="KW-0175">Coiled coil</keyword>
<dbReference type="InterPro" id="IPR059177">
    <property type="entry name" value="GH29D-like_dom"/>
</dbReference>